<evidence type="ECO:0000256" key="1">
    <source>
        <dbReference type="ARBA" id="ARBA00001946"/>
    </source>
</evidence>
<keyword evidence="6" id="KW-1185">Reference proteome</keyword>
<dbReference type="InterPro" id="IPR006439">
    <property type="entry name" value="HAD-SF_hydro_IA"/>
</dbReference>
<proteinExistence type="predicted"/>
<dbReference type="EMBL" id="JAMQKC010000002">
    <property type="protein sequence ID" value="MDC3415936.1"/>
    <property type="molecule type" value="Genomic_DNA"/>
</dbReference>
<reference evidence="5" key="1">
    <citation type="submission" date="2022-06" db="EMBL/GenBank/DDBJ databases">
        <title>Aquibacillus sp. a new bacterium isolated from soil saline samples.</title>
        <authorList>
            <person name="Galisteo C."/>
            <person name="De La Haba R."/>
            <person name="Sanchez-Porro C."/>
            <person name="Ventosa A."/>
        </authorList>
    </citation>
    <scope>NUCLEOTIDE SEQUENCE</scope>
    <source>
        <strain evidence="5">3ASR75-54</strain>
    </source>
</reference>
<keyword evidence="4" id="KW-0460">Magnesium</keyword>
<dbReference type="Gene3D" id="3.40.50.1000">
    <property type="entry name" value="HAD superfamily/HAD-like"/>
    <property type="match status" value="1"/>
</dbReference>
<dbReference type="SUPFAM" id="SSF56784">
    <property type="entry name" value="HAD-like"/>
    <property type="match status" value="1"/>
</dbReference>
<dbReference type="Gene3D" id="1.20.120.710">
    <property type="entry name" value="Haloacid dehalogenase hydrolase-like domain"/>
    <property type="match status" value="1"/>
</dbReference>
<dbReference type="GO" id="GO:0044281">
    <property type="term" value="P:small molecule metabolic process"/>
    <property type="evidence" value="ECO:0007669"/>
    <property type="project" value="UniProtKB-ARBA"/>
</dbReference>
<evidence type="ECO:0000313" key="6">
    <source>
        <dbReference type="Proteomes" id="UP001145069"/>
    </source>
</evidence>
<keyword evidence="2" id="KW-0479">Metal-binding</keyword>
<evidence type="ECO:0000313" key="5">
    <source>
        <dbReference type="EMBL" id="MDC3415936.1"/>
    </source>
</evidence>
<protein>
    <submittedName>
        <fullName evidence="5">HAD family hydrolase</fullName>
    </submittedName>
</protein>
<dbReference type="PANTHER" id="PTHR46470:SF2">
    <property type="entry name" value="GLYCERALDEHYDE 3-PHOSPHATE PHOSPHATASE"/>
    <property type="match status" value="1"/>
</dbReference>
<dbReference type="InterPro" id="IPR051400">
    <property type="entry name" value="HAD-like_hydrolase"/>
</dbReference>
<sequence length="237" mass="27415">METIIFDVDDTLYDQTLPFKKAFTQVIQEPFSDEKIDKVYIASRKYSDALFDEWEAGEVSTQQLHTYRITAACEEFGIGLSEQTAIAFQAAYYREQQRIQLFDAVEQLLDLLHQENKQLAVLTNGGEHHQRMKMDQLAIERWIPKEHIFISGALGHAKPKQEAFHFIEDKLKLDKAQTVYIGDSFDNDIVGAKQVGWKAIWLNHRHRKLPKSNVRSDATVFSAKELLDLFSTSIHWV</sequence>
<dbReference type="GO" id="GO:0016791">
    <property type="term" value="F:phosphatase activity"/>
    <property type="evidence" value="ECO:0007669"/>
    <property type="project" value="TreeGrafter"/>
</dbReference>
<name>A0A9X3WF72_9BACI</name>
<dbReference type="Pfam" id="PF00702">
    <property type="entry name" value="Hydrolase"/>
    <property type="match status" value="1"/>
</dbReference>
<dbReference type="PRINTS" id="PR00413">
    <property type="entry name" value="HADHALOGNASE"/>
</dbReference>
<evidence type="ECO:0000256" key="3">
    <source>
        <dbReference type="ARBA" id="ARBA00022801"/>
    </source>
</evidence>
<dbReference type="Proteomes" id="UP001145069">
    <property type="component" value="Unassembled WGS sequence"/>
</dbReference>
<evidence type="ECO:0000256" key="2">
    <source>
        <dbReference type="ARBA" id="ARBA00022723"/>
    </source>
</evidence>
<dbReference type="InterPro" id="IPR023214">
    <property type="entry name" value="HAD_sf"/>
</dbReference>
<dbReference type="AlphaFoldDB" id="A0A9X3WF72"/>
<comment type="cofactor">
    <cofactor evidence="1">
        <name>Mg(2+)</name>
        <dbReference type="ChEBI" id="CHEBI:18420"/>
    </cofactor>
</comment>
<dbReference type="InterPro" id="IPR036412">
    <property type="entry name" value="HAD-like_sf"/>
</dbReference>
<accession>A0A9X3WF72</accession>
<dbReference type="RefSeq" id="WP_272444910.1">
    <property type="nucleotide sequence ID" value="NZ_JAMQKC010000002.1"/>
</dbReference>
<organism evidence="5 6">
    <name type="scientific">Aquibacillus salsiterrae</name>
    <dbReference type="NCBI Taxonomy" id="2950439"/>
    <lineage>
        <taxon>Bacteria</taxon>
        <taxon>Bacillati</taxon>
        <taxon>Bacillota</taxon>
        <taxon>Bacilli</taxon>
        <taxon>Bacillales</taxon>
        <taxon>Bacillaceae</taxon>
        <taxon>Aquibacillus</taxon>
    </lineage>
</organism>
<gene>
    <name evidence="5" type="ORF">NC799_03305</name>
</gene>
<evidence type="ECO:0000256" key="4">
    <source>
        <dbReference type="ARBA" id="ARBA00022842"/>
    </source>
</evidence>
<dbReference type="SFLD" id="SFLDG01129">
    <property type="entry name" value="C1.5:_HAD__Beta-PGM__Phosphata"/>
    <property type="match status" value="1"/>
</dbReference>
<dbReference type="PANTHER" id="PTHR46470">
    <property type="entry name" value="N-ACYLNEURAMINATE-9-PHOSPHATASE"/>
    <property type="match status" value="1"/>
</dbReference>
<dbReference type="GO" id="GO:0046872">
    <property type="term" value="F:metal ion binding"/>
    <property type="evidence" value="ECO:0007669"/>
    <property type="project" value="UniProtKB-KW"/>
</dbReference>
<dbReference type="NCBIfam" id="TIGR01549">
    <property type="entry name" value="HAD-SF-IA-v1"/>
    <property type="match status" value="1"/>
</dbReference>
<dbReference type="SFLD" id="SFLDS00003">
    <property type="entry name" value="Haloacid_Dehalogenase"/>
    <property type="match status" value="1"/>
</dbReference>
<keyword evidence="3 5" id="KW-0378">Hydrolase</keyword>
<comment type="caution">
    <text evidence="5">The sequence shown here is derived from an EMBL/GenBank/DDBJ whole genome shotgun (WGS) entry which is preliminary data.</text>
</comment>